<proteinExistence type="predicted"/>
<keyword evidence="3" id="KW-0804">Transcription</keyword>
<dbReference type="SMART" id="SM00347">
    <property type="entry name" value="HTH_MARR"/>
    <property type="match status" value="1"/>
</dbReference>
<evidence type="ECO:0000259" key="4">
    <source>
        <dbReference type="PROSITE" id="PS50995"/>
    </source>
</evidence>
<dbReference type="CDD" id="cd00090">
    <property type="entry name" value="HTH_ARSR"/>
    <property type="match status" value="1"/>
</dbReference>
<protein>
    <submittedName>
        <fullName evidence="5">MarR family transcriptional regulator</fullName>
    </submittedName>
</protein>
<gene>
    <name evidence="5" type="ORF">L3049_17535</name>
</gene>
<dbReference type="InterPro" id="IPR011991">
    <property type="entry name" value="ArsR-like_HTH"/>
</dbReference>
<dbReference type="Proteomes" id="UP001528920">
    <property type="component" value="Unassembled WGS sequence"/>
</dbReference>
<dbReference type="RefSeq" id="WP_275111128.1">
    <property type="nucleotide sequence ID" value="NZ_JAKJSC010000006.1"/>
</dbReference>
<organism evidence="5 6">
    <name type="scientific">Paralabilibaculum antarcticum</name>
    <dbReference type="NCBI Taxonomy" id="2912572"/>
    <lineage>
        <taxon>Bacteria</taxon>
        <taxon>Pseudomonadati</taxon>
        <taxon>Bacteroidota</taxon>
        <taxon>Bacteroidia</taxon>
        <taxon>Marinilabiliales</taxon>
        <taxon>Marinifilaceae</taxon>
        <taxon>Paralabilibaculum</taxon>
    </lineage>
</organism>
<accession>A0ABT5VWJ2</accession>
<sequence length="143" mass="16686">MTKESKTFHECCLYFTVNSFARKINEMAEEEFKITGLTSSHAYLMLTLLDEPGLSQNELSQKMNLKASTMTRFIDKLMQKQLVERMQKGRSVFIYPTAKGKELRVLIEGAMKKMYERYYEVLDEDFSKNLTADINKANMLLKD</sequence>
<feature type="domain" description="HTH marR-type" evidence="4">
    <location>
        <begin position="10"/>
        <end position="143"/>
    </location>
</feature>
<dbReference type="SUPFAM" id="SSF46785">
    <property type="entry name" value="Winged helix' DNA-binding domain"/>
    <property type="match status" value="1"/>
</dbReference>
<dbReference type="Pfam" id="PF01047">
    <property type="entry name" value="MarR"/>
    <property type="match status" value="1"/>
</dbReference>
<reference evidence="5 6" key="1">
    <citation type="submission" date="2022-01" db="EMBL/GenBank/DDBJ databases">
        <title>Labilibaculum sp. nov, a marine bacterium isolated from Antarctica.</title>
        <authorList>
            <person name="Dai W."/>
        </authorList>
    </citation>
    <scope>NUCLEOTIDE SEQUENCE [LARGE SCALE GENOMIC DNA]</scope>
    <source>
        <strain evidence="5 6">DW002</strain>
    </source>
</reference>
<evidence type="ECO:0000313" key="5">
    <source>
        <dbReference type="EMBL" id="MDE5419796.1"/>
    </source>
</evidence>
<dbReference type="PANTHER" id="PTHR42756">
    <property type="entry name" value="TRANSCRIPTIONAL REGULATOR, MARR"/>
    <property type="match status" value="1"/>
</dbReference>
<dbReference type="InterPro" id="IPR000835">
    <property type="entry name" value="HTH_MarR-typ"/>
</dbReference>
<evidence type="ECO:0000256" key="2">
    <source>
        <dbReference type="ARBA" id="ARBA00023125"/>
    </source>
</evidence>
<evidence type="ECO:0000256" key="1">
    <source>
        <dbReference type="ARBA" id="ARBA00023015"/>
    </source>
</evidence>
<name>A0ABT5VWJ2_9BACT</name>
<comment type="caution">
    <text evidence="5">The sequence shown here is derived from an EMBL/GenBank/DDBJ whole genome shotgun (WGS) entry which is preliminary data.</text>
</comment>
<dbReference type="InterPro" id="IPR036388">
    <property type="entry name" value="WH-like_DNA-bd_sf"/>
</dbReference>
<dbReference type="Gene3D" id="1.10.10.10">
    <property type="entry name" value="Winged helix-like DNA-binding domain superfamily/Winged helix DNA-binding domain"/>
    <property type="match status" value="1"/>
</dbReference>
<keyword evidence="2" id="KW-0238">DNA-binding</keyword>
<keyword evidence="6" id="KW-1185">Reference proteome</keyword>
<dbReference type="PROSITE" id="PS50995">
    <property type="entry name" value="HTH_MARR_2"/>
    <property type="match status" value="1"/>
</dbReference>
<dbReference type="InterPro" id="IPR036390">
    <property type="entry name" value="WH_DNA-bd_sf"/>
</dbReference>
<dbReference type="EMBL" id="JAKJSC010000006">
    <property type="protein sequence ID" value="MDE5419796.1"/>
    <property type="molecule type" value="Genomic_DNA"/>
</dbReference>
<dbReference type="PANTHER" id="PTHR42756:SF1">
    <property type="entry name" value="TRANSCRIPTIONAL REPRESSOR OF EMRAB OPERON"/>
    <property type="match status" value="1"/>
</dbReference>
<evidence type="ECO:0000256" key="3">
    <source>
        <dbReference type="ARBA" id="ARBA00023163"/>
    </source>
</evidence>
<keyword evidence="1" id="KW-0805">Transcription regulation</keyword>
<evidence type="ECO:0000313" key="6">
    <source>
        <dbReference type="Proteomes" id="UP001528920"/>
    </source>
</evidence>